<reference evidence="2" key="1">
    <citation type="submission" date="2018-05" db="EMBL/GenBank/DDBJ databases">
        <title>Draft genome of Mucuna pruriens seed.</title>
        <authorList>
            <person name="Nnadi N.E."/>
            <person name="Vos R."/>
            <person name="Hasami M.H."/>
            <person name="Devisetty U.K."/>
            <person name="Aguiy J.C."/>
        </authorList>
    </citation>
    <scope>NUCLEOTIDE SEQUENCE [LARGE SCALE GENOMIC DNA]</scope>
    <source>
        <strain evidence="2">JCA_2017</strain>
    </source>
</reference>
<dbReference type="PANTHER" id="PTHR35046">
    <property type="entry name" value="ZINC KNUCKLE (CCHC-TYPE) FAMILY PROTEIN"/>
    <property type="match status" value="1"/>
</dbReference>
<proteinExistence type="predicted"/>
<feature type="non-terminal residue" evidence="2">
    <location>
        <position position="1"/>
    </location>
</feature>
<name>A0A371IH81_MUCPR</name>
<dbReference type="OrthoDB" id="1747743at2759"/>
<dbReference type="PANTHER" id="PTHR35046:SF26">
    <property type="entry name" value="RNA-DIRECTED DNA POLYMERASE"/>
    <property type="match status" value="1"/>
</dbReference>
<evidence type="ECO:0000256" key="1">
    <source>
        <dbReference type="SAM" id="MobiDB-lite"/>
    </source>
</evidence>
<organism evidence="2 3">
    <name type="scientific">Mucuna pruriens</name>
    <name type="common">Velvet bean</name>
    <name type="synonym">Dolichos pruriens</name>
    <dbReference type="NCBI Taxonomy" id="157652"/>
    <lineage>
        <taxon>Eukaryota</taxon>
        <taxon>Viridiplantae</taxon>
        <taxon>Streptophyta</taxon>
        <taxon>Embryophyta</taxon>
        <taxon>Tracheophyta</taxon>
        <taxon>Spermatophyta</taxon>
        <taxon>Magnoliopsida</taxon>
        <taxon>eudicotyledons</taxon>
        <taxon>Gunneridae</taxon>
        <taxon>Pentapetalae</taxon>
        <taxon>rosids</taxon>
        <taxon>fabids</taxon>
        <taxon>Fabales</taxon>
        <taxon>Fabaceae</taxon>
        <taxon>Papilionoideae</taxon>
        <taxon>50 kb inversion clade</taxon>
        <taxon>NPAAA clade</taxon>
        <taxon>indigoferoid/millettioid clade</taxon>
        <taxon>Phaseoleae</taxon>
        <taxon>Mucuna</taxon>
    </lineage>
</organism>
<dbReference type="Proteomes" id="UP000257109">
    <property type="component" value="Unassembled WGS sequence"/>
</dbReference>
<keyword evidence="3" id="KW-1185">Reference proteome</keyword>
<evidence type="ECO:0000313" key="3">
    <source>
        <dbReference type="Proteomes" id="UP000257109"/>
    </source>
</evidence>
<comment type="caution">
    <text evidence="2">The sequence shown here is derived from an EMBL/GenBank/DDBJ whole genome shotgun (WGS) entry which is preliminary data.</text>
</comment>
<evidence type="ECO:0000313" key="2">
    <source>
        <dbReference type="EMBL" id="RDY14380.1"/>
    </source>
</evidence>
<dbReference type="EMBL" id="QJKJ01000080">
    <property type="protein sequence ID" value="RDY14380.1"/>
    <property type="molecule type" value="Genomic_DNA"/>
</dbReference>
<dbReference type="InterPro" id="IPR021109">
    <property type="entry name" value="Peptidase_aspartic_dom_sf"/>
</dbReference>
<protein>
    <submittedName>
        <fullName evidence="2">Uncharacterized protein</fullName>
    </submittedName>
</protein>
<accession>A0A371IH81</accession>
<gene>
    <name evidence="2" type="ORF">CR513_00564</name>
</gene>
<dbReference type="AlphaFoldDB" id="A0A371IH81"/>
<dbReference type="Gene3D" id="2.40.70.10">
    <property type="entry name" value="Acid Proteases"/>
    <property type="match status" value="1"/>
</dbReference>
<feature type="region of interest" description="Disordered" evidence="1">
    <location>
        <begin position="1"/>
        <end position="26"/>
    </location>
</feature>
<dbReference type="CDD" id="cd00303">
    <property type="entry name" value="retropepsin_like"/>
    <property type="match status" value="1"/>
</dbReference>
<sequence length="219" mass="25249">MILRENGDIESESSHEETSTSGSECEYSSEEVLYEGDLFMMVNPKRKNIFYSRCLTQRKCYYLIINGGNNVNVASQRLVDKLCIPTVPHSKSYKLQWLSEHGEMIVDKHASIVITLDKYKDEILCDVVPMEAIHVLLGRPWQYDRKVIHDCVTNKFSFMHGSNKVILKHLTPKEVLEDLMMNSPLDNLHATFEKMLEEFKDIFSKGMPQGLPPIRGIEH</sequence>